<feature type="domain" description="ABC transmembrane type-1" evidence="11">
    <location>
        <begin position="27"/>
        <end position="228"/>
    </location>
</feature>
<dbReference type="GO" id="GO:0043190">
    <property type="term" value="C:ATP-binding cassette (ABC) transporter complex"/>
    <property type="evidence" value="ECO:0007669"/>
    <property type="project" value="InterPro"/>
</dbReference>
<dbReference type="CDD" id="cd06261">
    <property type="entry name" value="TM_PBP2"/>
    <property type="match status" value="1"/>
</dbReference>
<dbReference type="Gene3D" id="1.10.3720.10">
    <property type="entry name" value="MetI-like"/>
    <property type="match status" value="1"/>
</dbReference>
<evidence type="ECO:0000256" key="3">
    <source>
        <dbReference type="ARBA" id="ARBA00022448"/>
    </source>
</evidence>
<feature type="transmembrane region" description="Helical" evidence="9">
    <location>
        <begin position="210"/>
        <end position="231"/>
    </location>
</feature>
<keyword evidence="3 9" id="KW-0813">Transport</keyword>
<dbReference type="PROSITE" id="PS50928">
    <property type="entry name" value="ABC_TM1"/>
    <property type="match status" value="1"/>
</dbReference>
<evidence type="ECO:0000256" key="9">
    <source>
        <dbReference type="RuleBase" id="RU363032"/>
    </source>
</evidence>
<dbReference type="Pfam" id="PF00528">
    <property type="entry name" value="BPD_transp_1"/>
    <property type="match status" value="1"/>
</dbReference>
<dbReference type="EMBL" id="SNYW01000006">
    <property type="protein sequence ID" value="TDQ84164.1"/>
    <property type="molecule type" value="Genomic_DNA"/>
</dbReference>
<keyword evidence="8 9" id="KW-0472">Membrane</keyword>
<feature type="region of interest" description="Disordered" evidence="10">
    <location>
        <begin position="241"/>
        <end position="260"/>
    </location>
</feature>
<accession>A0A4R6WVV6</accession>
<dbReference type="AlphaFoldDB" id="A0A4R6WVV6"/>
<dbReference type="GO" id="GO:0022857">
    <property type="term" value="F:transmembrane transporter activity"/>
    <property type="evidence" value="ECO:0007669"/>
    <property type="project" value="InterPro"/>
</dbReference>
<comment type="caution">
    <text evidence="12">The sequence shown here is derived from an EMBL/GenBank/DDBJ whole genome shotgun (WGS) entry which is preliminary data.</text>
</comment>
<evidence type="ECO:0000256" key="4">
    <source>
        <dbReference type="ARBA" id="ARBA00022475"/>
    </source>
</evidence>
<evidence type="ECO:0000256" key="6">
    <source>
        <dbReference type="ARBA" id="ARBA00022692"/>
    </source>
</evidence>
<proteinExistence type="inferred from homology"/>
<evidence type="ECO:0000256" key="1">
    <source>
        <dbReference type="ARBA" id="ARBA00004429"/>
    </source>
</evidence>
<evidence type="ECO:0000256" key="10">
    <source>
        <dbReference type="SAM" id="MobiDB-lite"/>
    </source>
</evidence>
<keyword evidence="4" id="KW-1003">Cell membrane</keyword>
<keyword evidence="6 9" id="KW-0812">Transmembrane</keyword>
<evidence type="ECO:0000313" key="12">
    <source>
        <dbReference type="EMBL" id="TDQ84164.1"/>
    </source>
</evidence>
<sequence>MQFDPIYMLTEVIPQLLWGKTFWSTPIVITLTLTILSCVIGNLLALPVAVARVSPNPLLWMPAYLYILVMRGTPLLVQFFLIYYGVRAAIMGLPGMRETWLFPYLRDAYWWAVFALSINTAGYTAEILRGAIQAVPYGEIEAGKAFGMNKMQIFWRITLPRAIRICLPTMTGETILLLKATVLASTITVYEILGWANYIKQQTFRVYDTLIAAALLYVILVFILTRILYWLERRLNRDRLQPPPGAGRPDPALAGATGPA</sequence>
<keyword evidence="13" id="KW-1185">Reference proteome</keyword>
<keyword evidence="7 9" id="KW-1133">Transmembrane helix</keyword>
<dbReference type="NCBIfam" id="TIGR01726">
    <property type="entry name" value="HEQRo_perm_3TM"/>
    <property type="match status" value="1"/>
</dbReference>
<feature type="transmembrane region" description="Helical" evidence="9">
    <location>
        <begin position="176"/>
        <end position="198"/>
    </location>
</feature>
<dbReference type="OrthoDB" id="9814550at2"/>
<evidence type="ECO:0000256" key="7">
    <source>
        <dbReference type="ARBA" id="ARBA00022989"/>
    </source>
</evidence>
<dbReference type="InterPro" id="IPR000515">
    <property type="entry name" value="MetI-like"/>
</dbReference>
<dbReference type="InterPro" id="IPR043429">
    <property type="entry name" value="ArtM/GltK/GlnP/TcyL/YhdX-like"/>
</dbReference>
<evidence type="ECO:0000313" key="13">
    <source>
        <dbReference type="Proteomes" id="UP000295783"/>
    </source>
</evidence>
<name>A0A4R6WVV6_9PROT</name>
<dbReference type="PANTHER" id="PTHR30614:SF10">
    <property type="entry name" value="ARGININE ABC TRANSPORTER PERMEASE PROTEIN ARTM"/>
    <property type="match status" value="1"/>
</dbReference>
<gene>
    <name evidence="12" type="ORF">A8950_0712</name>
</gene>
<dbReference type="PANTHER" id="PTHR30614">
    <property type="entry name" value="MEMBRANE COMPONENT OF AMINO ACID ABC TRANSPORTER"/>
    <property type="match status" value="1"/>
</dbReference>
<dbReference type="InterPro" id="IPR010065">
    <property type="entry name" value="AA_ABC_transptr_permease_3TM"/>
</dbReference>
<dbReference type="GO" id="GO:0006865">
    <property type="term" value="P:amino acid transport"/>
    <property type="evidence" value="ECO:0007669"/>
    <property type="project" value="TreeGrafter"/>
</dbReference>
<comment type="similarity">
    <text evidence="2">Belongs to the binding-protein-dependent transport system permease family. HisMQ subfamily.</text>
</comment>
<dbReference type="RefSeq" id="WP_133612211.1">
    <property type="nucleotide sequence ID" value="NZ_SNYW01000006.1"/>
</dbReference>
<evidence type="ECO:0000259" key="11">
    <source>
        <dbReference type="PROSITE" id="PS50928"/>
    </source>
</evidence>
<dbReference type="SUPFAM" id="SSF161098">
    <property type="entry name" value="MetI-like"/>
    <property type="match status" value="1"/>
</dbReference>
<reference evidence="12 13" key="1">
    <citation type="submission" date="2019-03" db="EMBL/GenBank/DDBJ databases">
        <title>Genomic Encyclopedia of Type Strains, Phase III (KMG-III): the genomes of soil and plant-associated and newly described type strains.</title>
        <authorList>
            <person name="Whitman W."/>
        </authorList>
    </citation>
    <scope>NUCLEOTIDE SEQUENCE [LARGE SCALE GENOMIC DNA]</scope>
    <source>
        <strain evidence="12 13">CGMCC 1.7660</strain>
    </source>
</reference>
<dbReference type="InterPro" id="IPR035906">
    <property type="entry name" value="MetI-like_sf"/>
</dbReference>
<protein>
    <submittedName>
        <fullName evidence="12">Amino acid ABC transporter membrane protein 2 (PAAT family)</fullName>
    </submittedName>
</protein>
<feature type="transmembrane region" description="Helical" evidence="9">
    <location>
        <begin position="63"/>
        <end position="86"/>
    </location>
</feature>
<feature type="transmembrane region" description="Helical" evidence="9">
    <location>
        <begin position="27"/>
        <end position="51"/>
    </location>
</feature>
<comment type="subcellular location">
    <subcellularLocation>
        <location evidence="1">Cell inner membrane</location>
        <topology evidence="1">Multi-pass membrane protein</topology>
    </subcellularLocation>
    <subcellularLocation>
        <location evidence="9">Cell membrane</location>
        <topology evidence="9">Multi-pass membrane protein</topology>
    </subcellularLocation>
</comment>
<dbReference type="Proteomes" id="UP000295783">
    <property type="component" value="Unassembled WGS sequence"/>
</dbReference>
<keyword evidence="5" id="KW-0997">Cell inner membrane</keyword>
<evidence type="ECO:0000256" key="2">
    <source>
        <dbReference type="ARBA" id="ARBA00010072"/>
    </source>
</evidence>
<organism evidence="12 13">
    <name type="scientific">Dongia mobilis</name>
    <dbReference type="NCBI Taxonomy" id="578943"/>
    <lineage>
        <taxon>Bacteria</taxon>
        <taxon>Pseudomonadati</taxon>
        <taxon>Pseudomonadota</taxon>
        <taxon>Alphaproteobacteria</taxon>
        <taxon>Rhodospirillales</taxon>
        <taxon>Dongiaceae</taxon>
        <taxon>Dongia</taxon>
    </lineage>
</organism>
<evidence type="ECO:0000256" key="5">
    <source>
        <dbReference type="ARBA" id="ARBA00022519"/>
    </source>
</evidence>
<evidence type="ECO:0000256" key="8">
    <source>
        <dbReference type="ARBA" id="ARBA00023136"/>
    </source>
</evidence>